<dbReference type="InterPro" id="IPR001406">
    <property type="entry name" value="PsdUridine_synth_TruA"/>
</dbReference>
<dbReference type="Gene3D" id="3.30.70.660">
    <property type="entry name" value="Pseudouridine synthase I, catalytic domain, C-terminal subdomain"/>
    <property type="match status" value="1"/>
</dbReference>
<dbReference type="PANTHER" id="PTHR11142:SF0">
    <property type="entry name" value="TRNA PSEUDOURIDINE SYNTHASE-LIKE 1"/>
    <property type="match status" value="1"/>
</dbReference>
<comment type="similarity">
    <text evidence="1 4">Belongs to the tRNA pseudouridine synthase TruA family.</text>
</comment>
<reference evidence="7" key="1">
    <citation type="submission" date="2017-08" db="EMBL/GenBank/DDBJ databases">
        <authorList>
            <person name="Polle J.E."/>
            <person name="Barry K."/>
            <person name="Cushman J."/>
            <person name="Schmutz J."/>
            <person name="Tran D."/>
            <person name="Hathwaick L.T."/>
            <person name="Yim W.C."/>
            <person name="Jenkins J."/>
            <person name="Mckie-Krisberg Z.M."/>
            <person name="Prochnik S."/>
            <person name="Lindquist E."/>
            <person name="Dockter R.B."/>
            <person name="Adam C."/>
            <person name="Molina H."/>
            <person name="Bunkerborg J."/>
            <person name="Jin E."/>
            <person name="Buchheim M."/>
            <person name="Magnuson J."/>
        </authorList>
    </citation>
    <scope>NUCLEOTIDE SEQUENCE</scope>
    <source>
        <strain evidence="7">CCAP 19/18</strain>
    </source>
</reference>
<evidence type="ECO:0000256" key="1">
    <source>
        <dbReference type="ARBA" id="ARBA00009375"/>
    </source>
</evidence>
<proteinExistence type="inferred from homology"/>
<evidence type="ECO:0000256" key="3">
    <source>
        <dbReference type="ARBA" id="ARBA00023235"/>
    </source>
</evidence>
<dbReference type="EC" id="5.4.99.12" evidence="4"/>
<comment type="catalytic activity">
    <reaction evidence="4">
        <text>uridine(38/39/40) in tRNA = pseudouridine(38/39/40) in tRNA</text>
        <dbReference type="Rhea" id="RHEA:22376"/>
        <dbReference type="Rhea" id="RHEA-COMP:10085"/>
        <dbReference type="Rhea" id="RHEA-COMP:10087"/>
        <dbReference type="ChEBI" id="CHEBI:65314"/>
        <dbReference type="ChEBI" id="CHEBI:65315"/>
        <dbReference type="EC" id="5.4.99.12"/>
    </reaction>
</comment>
<dbReference type="InterPro" id="IPR020095">
    <property type="entry name" value="PsdUridine_synth_TruA_C"/>
</dbReference>
<accession>A0ABQ7GF63</accession>
<evidence type="ECO:0000259" key="6">
    <source>
        <dbReference type="Pfam" id="PF01416"/>
    </source>
</evidence>
<keyword evidence="8" id="KW-1185">Reference proteome</keyword>
<comment type="caution">
    <text evidence="7">The sequence shown here is derived from an EMBL/GenBank/DDBJ whole genome shotgun (WGS) entry which is preliminary data.</text>
</comment>
<feature type="region of interest" description="Disordered" evidence="5">
    <location>
        <begin position="1"/>
        <end position="30"/>
    </location>
</feature>
<protein>
    <recommendedName>
        <fullName evidence="4">tRNA pseudouridine synthase</fullName>
        <ecNumber evidence="4">5.4.99.12</ecNumber>
    </recommendedName>
</protein>
<gene>
    <name evidence="7" type="ORF">DUNSADRAFT_10483</name>
</gene>
<evidence type="ECO:0000313" key="8">
    <source>
        <dbReference type="Proteomes" id="UP000815325"/>
    </source>
</evidence>
<name>A0ABQ7GF63_DUNSA</name>
<feature type="domain" description="Pseudouridine synthase I TruA alpha/beta" evidence="6">
    <location>
        <begin position="58"/>
        <end position="147"/>
    </location>
</feature>
<dbReference type="EMBL" id="MU069821">
    <property type="protein sequence ID" value="KAF5833245.1"/>
    <property type="molecule type" value="Genomic_DNA"/>
</dbReference>
<keyword evidence="2 4" id="KW-0819">tRNA processing</keyword>
<evidence type="ECO:0000256" key="4">
    <source>
        <dbReference type="RuleBase" id="RU003792"/>
    </source>
</evidence>
<dbReference type="PANTHER" id="PTHR11142">
    <property type="entry name" value="PSEUDOURIDYLATE SYNTHASE"/>
    <property type="match status" value="1"/>
</dbReference>
<dbReference type="Proteomes" id="UP000815325">
    <property type="component" value="Unassembled WGS sequence"/>
</dbReference>
<keyword evidence="3 4" id="KW-0413">Isomerase</keyword>
<organism evidence="7 8">
    <name type="scientific">Dunaliella salina</name>
    <name type="common">Green alga</name>
    <name type="synonym">Protococcus salinus</name>
    <dbReference type="NCBI Taxonomy" id="3046"/>
    <lineage>
        <taxon>Eukaryota</taxon>
        <taxon>Viridiplantae</taxon>
        <taxon>Chlorophyta</taxon>
        <taxon>core chlorophytes</taxon>
        <taxon>Chlorophyceae</taxon>
        <taxon>CS clade</taxon>
        <taxon>Chlamydomonadales</taxon>
        <taxon>Dunaliellaceae</taxon>
        <taxon>Dunaliella</taxon>
    </lineage>
</organism>
<evidence type="ECO:0000313" key="7">
    <source>
        <dbReference type="EMBL" id="KAF5833245.1"/>
    </source>
</evidence>
<feature type="region of interest" description="Disordered" evidence="5">
    <location>
        <begin position="177"/>
        <end position="237"/>
    </location>
</feature>
<dbReference type="InterPro" id="IPR020097">
    <property type="entry name" value="PsdUridine_synth_TruA_a/b_dom"/>
</dbReference>
<evidence type="ECO:0000256" key="5">
    <source>
        <dbReference type="SAM" id="MobiDB-lite"/>
    </source>
</evidence>
<dbReference type="SUPFAM" id="SSF55120">
    <property type="entry name" value="Pseudouridine synthase"/>
    <property type="match status" value="1"/>
</dbReference>
<dbReference type="InterPro" id="IPR020103">
    <property type="entry name" value="PsdUridine_synth_cat_dom_sf"/>
</dbReference>
<dbReference type="Pfam" id="PF01416">
    <property type="entry name" value="PseudoU_synth_1"/>
    <property type="match status" value="1"/>
</dbReference>
<feature type="compositionally biased region" description="Low complexity" evidence="5">
    <location>
        <begin position="202"/>
        <end position="223"/>
    </location>
</feature>
<evidence type="ECO:0000256" key="2">
    <source>
        <dbReference type="ARBA" id="ARBA00022694"/>
    </source>
</evidence>
<feature type="compositionally biased region" description="Polar residues" evidence="5">
    <location>
        <begin position="1"/>
        <end position="14"/>
    </location>
</feature>
<sequence>MRTPNHQKYNQKGSCNGKLSRVPPILNPHARGKPILSLGNLKRKKPYLVAKGIRPKRNSEKNTRTLGELDIMEEQNPVSGGQEVTVTLTGEGFLYHMVRVIVGALVEVGHGRISPAKFAQAVADANRDAFPEAAPAHGLYLERVWYPESREAMLSRCSNEDARQALVAALAAKEALRRGEGGSSSGVQVPSDDDGDGPPIKASASTATAETSTVASEPTSATVPQPTASALHAQDEL</sequence>